<evidence type="ECO:0000313" key="2">
    <source>
        <dbReference type="EMBL" id="PZE18404.1"/>
    </source>
</evidence>
<evidence type="ECO:0000313" key="3">
    <source>
        <dbReference type="Proteomes" id="UP000249248"/>
    </source>
</evidence>
<dbReference type="PROSITE" id="PS51257">
    <property type="entry name" value="PROKAR_LIPOPROTEIN"/>
    <property type="match status" value="1"/>
</dbReference>
<organism evidence="2 3">
    <name type="scientific">Putridiphycobacter roseus</name>
    <dbReference type="NCBI Taxonomy" id="2219161"/>
    <lineage>
        <taxon>Bacteria</taxon>
        <taxon>Pseudomonadati</taxon>
        <taxon>Bacteroidota</taxon>
        <taxon>Flavobacteriia</taxon>
        <taxon>Flavobacteriales</taxon>
        <taxon>Crocinitomicaceae</taxon>
        <taxon>Putridiphycobacter</taxon>
    </lineage>
</organism>
<sequence>MKKTILMLLIAIAMVSVACNKDQNAVKKLDGKWLVKTIDGSVVGDDEAFTIRFDNCKLKKDEYCTAYQAAVNDTTAFDLTYKVQSEGTVLILRVEDEDGEFEDISNTIDELSKDELILTQTAFGTASKYVFEKI</sequence>
<proteinExistence type="predicted"/>
<protein>
    <recommendedName>
        <fullName evidence="4">Lipocalin-like domain-containing protein</fullName>
    </recommendedName>
</protein>
<comment type="caution">
    <text evidence="2">The sequence shown here is derived from an EMBL/GenBank/DDBJ whole genome shotgun (WGS) entry which is preliminary data.</text>
</comment>
<dbReference type="AlphaFoldDB" id="A0A2W1N3G6"/>
<name>A0A2W1N3G6_9FLAO</name>
<feature type="chain" id="PRO_5016057173" description="Lipocalin-like domain-containing protein" evidence="1">
    <location>
        <begin position="19"/>
        <end position="134"/>
    </location>
</feature>
<accession>A0A2W1N3G6</accession>
<dbReference type="Proteomes" id="UP000249248">
    <property type="component" value="Unassembled WGS sequence"/>
</dbReference>
<evidence type="ECO:0000256" key="1">
    <source>
        <dbReference type="SAM" id="SignalP"/>
    </source>
</evidence>
<feature type="signal peptide" evidence="1">
    <location>
        <begin position="1"/>
        <end position="18"/>
    </location>
</feature>
<reference evidence="2 3" key="1">
    <citation type="submission" date="2018-06" db="EMBL/GenBank/DDBJ databases">
        <title>The draft genome sequence of Crocinitomix sp. SM1701.</title>
        <authorList>
            <person name="Zhang X."/>
        </authorList>
    </citation>
    <scope>NUCLEOTIDE SEQUENCE [LARGE SCALE GENOMIC DNA]</scope>
    <source>
        <strain evidence="2 3">SM1701</strain>
    </source>
</reference>
<dbReference type="EMBL" id="QKSB01000001">
    <property type="protein sequence ID" value="PZE18404.1"/>
    <property type="molecule type" value="Genomic_DNA"/>
</dbReference>
<gene>
    <name evidence="2" type="ORF">DNU06_00780</name>
</gene>
<evidence type="ECO:0008006" key="4">
    <source>
        <dbReference type="Google" id="ProtNLM"/>
    </source>
</evidence>
<dbReference type="Gene3D" id="2.40.128.370">
    <property type="match status" value="1"/>
</dbReference>
<keyword evidence="3" id="KW-1185">Reference proteome</keyword>
<keyword evidence="1" id="KW-0732">Signal</keyword>
<dbReference type="RefSeq" id="WP_111061304.1">
    <property type="nucleotide sequence ID" value="NZ_JBHUCU010000007.1"/>
</dbReference>